<dbReference type="Pfam" id="PF02310">
    <property type="entry name" value="B12-binding"/>
    <property type="match status" value="1"/>
</dbReference>
<accession>A0ABU9VPA2</accession>
<evidence type="ECO:0000313" key="4">
    <source>
        <dbReference type="EMBL" id="MEN1758990.1"/>
    </source>
</evidence>
<organism evidence="4 5">
    <name type="scientific">Anoxynatronum sibiricum</name>
    <dbReference type="NCBI Taxonomy" id="210623"/>
    <lineage>
        <taxon>Bacteria</taxon>
        <taxon>Bacillati</taxon>
        <taxon>Bacillota</taxon>
        <taxon>Clostridia</taxon>
        <taxon>Eubacteriales</taxon>
        <taxon>Clostridiaceae</taxon>
        <taxon>Anoxynatronum</taxon>
    </lineage>
</organism>
<dbReference type="Gene3D" id="3.40.50.280">
    <property type="entry name" value="Cobalamin-binding domain"/>
    <property type="match status" value="1"/>
</dbReference>
<dbReference type="RefSeq" id="WP_343184373.1">
    <property type="nucleotide sequence ID" value="NZ_JBCITM010000001.1"/>
</dbReference>
<dbReference type="PROSITE" id="PS50943">
    <property type="entry name" value="HTH_CROC1"/>
    <property type="match status" value="1"/>
</dbReference>
<name>A0ABU9VPA2_9CLOT</name>
<dbReference type="PANTHER" id="PTHR46558">
    <property type="entry name" value="TRACRIPTIONAL REGULATORY PROTEIN-RELATED-RELATED"/>
    <property type="match status" value="1"/>
</dbReference>
<sequence>MAQNFGDRLRGLRKGQKKSQQELASMLGLSQTTIANYENNSRFPNDTTLLQLADHFQVSLDYLLGRTEDASPFLSGSVTHPPQQPDEAWSYRYLEALIRTDIREAWRVLSLASNMGIPLEIIHDQIIKPALYEAGVQWQKGKLDIAQEHFITAETERFISLLRKKPSSVSTGPLIVALAAGDERHTLGLRMVSSALEEAGYTVMYLGSQIPFSSLQFVLNQYPVKVVAISAALLSHVNEARFFIHSLQELESYDHIKVLVGGQAFTDTPHLWKSIGADGYASDAVSAIQEVKRLLKHQKPDKKSLPKN</sequence>
<proteinExistence type="predicted"/>
<dbReference type="SUPFAM" id="SSF52242">
    <property type="entry name" value="Cobalamin (vitamin B12)-binding domain"/>
    <property type="match status" value="1"/>
</dbReference>
<feature type="domain" description="B12-binding" evidence="3">
    <location>
        <begin position="171"/>
        <end position="302"/>
    </location>
</feature>
<evidence type="ECO:0000259" key="3">
    <source>
        <dbReference type="PROSITE" id="PS51332"/>
    </source>
</evidence>
<dbReference type="EMBL" id="JBCITM010000001">
    <property type="protein sequence ID" value="MEN1758990.1"/>
    <property type="molecule type" value="Genomic_DNA"/>
</dbReference>
<protein>
    <submittedName>
        <fullName evidence="4">Cobalamin-dependent protein</fullName>
    </submittedName>
</protein>
<dbReference type="Gene3D" id="1.10.260.40">
    <property type="entry name" value="lambda repressor-like DNA-binding domains"/>
    <property type="match status" value="1"/>
</dbReference>
<gene>
    <name evidence="4" type="ORF">AAIG11_00765</name>
</gene>
<keyword evidence="1" id="KW-0238">DNA-binding</keyword>
<feature type="domain" description="HTH cro/C1-type" evidence="2">
    <location>
        <begin position="9"/>
        <end position="63"/>
    </location>
</feature>
<comment type="caution">
    <text evidence="4">The sequence shown here is derived from an EMBL/GenBank/DDBJ whole genome shotgun (WGS) entry which is preliminary data.</text>
</comment>
<dbReference type="InterPro" id="IPR001387">
    <property type="entry name" value="Cro/C1-type_HTH"/>
</dbReference>
<dbReference type="InterPro" id="IPR036594">
    <property type="entry name" value="Meth_synthase_dom"/>
</dbReference>
<evidence type="ECO:0000313" key="5">
    <source>
        <dbReference type="Proteomes" id="UP001407405"/>
    </source>
</evidence>
<reference evidence="4 5" key="1">
    <citation type="submission" date="2024-04" db="EMBL/GenBank/DDBJ databases">
        <title>Genome sequencing and metabolic network reconstruction of aminoacids and betaine degradation by Anoxynatronum sibiricum.</title>
        <authorList>
            <person name="Detkova E.N."/>
            <person name="Boltjanskaja Y.V."/>
            <person name="Mardanov A.V."/>
            <person name="Kevbrin V."/>
        </authorList>
    </citation>
    <scope>NUCLEOTIDE SEQUENCE [LARGE SCALE GENOMIC DNA]</scope>
    <source>
        <strain evidence="4 5">Z-7981</strain>
    </source>
</reference>
<dbReference type="Proteomes" id="UP001407405">
    <property type="component" value="Unassembled WGS sequence"/>
</dbReference>
<dbReference type="Pfam" id="PF02607">
    <property type="entry name" value="B12-binding_2"/>
    <property type="match status" value="1"/>
</dbReference>
<keyword evidence="5" id="KW-1185">Reference proteome</keyword>
<dbReference type="Gene3D" id="1.10.1240.10">
    <property type="entry name" value="Methionine synthase domain"/>
    <property type="match status" value="1"/>
</dbReference>
<dbReference type="PANTHER" id="PTHR46558:SF11">
    <property type="entry name" value="HTH-TYPE TRANSCRIPTIONAL REGULATOR XRE"/>
    <property type="match status" value="1"/>
</dbReference>
<dbReference type="InterPro" id="IPR010982">
    <property type="entry name" value="Lambda_DNA-bd_dom_sf"/>
</dbReference>
<dbReference type="InterPro" id="IPR036724">
    <property type="entry name" value="Cobalamin-bd_sf"/>
</dbReference>
<dbReference type="SUPFAM" id="SSF47413">
    <property type="entry name" value="lambda repressor-like DNA-binding domains"/>
    <property type="match status" value="1"/>
</dbReference>
<dbReference type="CDD" id="cd00093">
    <property type="entry name" value="HTH_XRE"/>
    <property type="match status" value="1"/>
</dbReference>
<dbReference type="PROSITE" id="PS51332">
    <property type="entry name" value="B12_BINDING"/>
    <property type="match status" value="1"/>
</dbReference>
<evidence type="ECO:0000259" key="2">
    <source>
        <dbReference type="PROSITE" id="PS50943"/>
    </source>
</evidence>
<evidence type="ECO:0000256" key="1">
    <source>
        <dbReference type="ARBA" id="ARBA00023125"/>
    </source>
</evidence>
<dbReference type="SMART" id="SM00530">
    <property type="entry name" value="HTH_XRE"/>
    <property type="match status" value="1"/>
</dbReference>
<dbReference type="InterPro" id="IPR003759">
    <property type="entry name" value="Cbl-bd_cap"/>
</dbReference>
<dbReference type="InterPro" id="IPR006158">
    <property type="entry name" value="Cobalamin-bd"/>
</dbReference>
<dbReference type="Pfam" id="PF01381">
    <property type="entry name" value="HTH_3"/>
    <property type="match status" value="1"/>
</dbReference>